<dbReference type="InterPro" id="IPR032806">
    <property type="entry name" value="YbfD_N"/>
</dbReference>
<dbReference type="AlphaFoldDB" id="A0A1A8XH83"/>
<reference evidence="3 4" key="1">
    <citation type="submission" date="2016-06" db="EMBL/GenBank/DDBJ databases">
        <authorList>
            <person name="Kjaerup R.B."/>
            <person name="Dalgaard T.S."/>
            <person name="Juul-Madsen H.R."/>
        </authorList>
    </citation>
    <scope>NUCLEOTIDE SEQUENCE [LARGE SCALE GENOMIC DNA]</scope>
    <source>
        <strain evidence="3">3</strain>
    </source>
</reference>
<feature type="domain" description="H repeat-associated protein N-terminal" evidence="2">
    <location>
        <begin position="11"/>
        <end position="97"/>
    </location>
</feature>
<evidence type="ECO:0000259" key="2">
    <source>
        <dbReference type="Pfam" id="PF13808"/>
    </source>
</evidence>
<name>A0A1A8XH83_9PROT</name>
<evidence type="ECO:0000259" key="1">
    <source>
        <dbReference type="Pfam" id="PF01609"/>
    </source>
</evidence>
<dbReference type="NCBIfam" id="NF033564">
    <property type="entry name" value="transpos_ISAs1"/>
    <property type="match status" value="1"/>
</dbReference>
<accession>A0A1A8XH83</accession>
<dbReference type="PANTHER" id="PTHR30298">
    <property type="entry name" value="H REPEAT-ASSOCIATED PREDICTED TRANSPOSASE"/>
    <property type="match status" value="1"/>
</dbReference>
<evidence type="ECO:0000313" key="4">
    <source>
        <dbReference type="Proteomes" id="UP000199169"/>
    </source>
</evidence>
<dbReference type="GO" id="GO:0006313">
    <property type="term" value="P:DNA transposition"/>
    <property type="evidence" value="ECO:0007669"/>
    <property type="project" value="InterPro"/>
</dbReference>
<dbReference type="InterPro" id="IPR002559">
    <property type="entry name" value="Transposase_11"/>
</dbReference>
<dbReference type="InterPro" id="IPR051698">
    <property type="entry name" value="Transposase_11-like"/>
</dbReference>
<dbReference type="RefSeq" id="WP_186406053.1">
    <property type="nucleotide sequence ID" value="NZ_FLQX01000060.1"/>
</dbReference>
<dbReference type="Proteomes" id="UP000199169">
    <property type="component" value="Unassembled WGS sequence"/>
</dbReference>
<protein>
    <submittedName>
        <fullName evidence="3">Transposase</fullName>
    </submittedName>
</protein>
<dbReference type="InterPro" id="IPR047647">
    <property type="entry name" value="ISAs1_transpos"/>
</dbReference>
<dbReference type="EMBL" id="FLQX01000060">
    <property type="protein sequence ID" value="SBT04515.1"/>
    <property type="molecule type" value="Genomic_DNA"/>
</dbReference>
<dbReference type="GO" id="GO:0004803">
    <property type="term" value="F:transposase activity"/>
    <property type="evidence" value="ECO:0007669"/>
    <property type="project" value="InterPro"/>
</dbReference>
<dbReference type="GO" id="GO:0003677">
    <property type="term" value="F:DNA binding"/>
    <property type="evidence" value="ECO:0007669"/>
    <property type="project" value="InterPro"/>
</dbReference>
<evidence type="ECO:0000313" key="3">
    <source>
        <dbReference type="EMBL" id="SBT04515.1"/>
    </source>
</evidence>
<dbReference type="Pfam" id="PF13808">
    <property type="entry name" value="DDE_Tnp_1_assoc"/>
    <property type="match status" value="1"/>
</dbReference>
<organism evidence="3 4">
    <name type="scientific">Candidatus Accumulibacter aalborgensis</name>
    <dbReference type="NCBI Taxonomy" id="1860102"/>
    <lineage>
        <taxon>Bacteria</taxon>
        <taxon>Pseudomonadati</taxon>
        <taxon>Pseudomonadota</taxon>
        <taxon>Betaproteobacteria</taxon>
        <taxon>Candidatus Accumulibacter</taxon>
    </lineage>
</organism>
<dbReference type="PANTHER" id="PTHR30298:SF0">
    <property type="entry name" value="PROTEIN YBFL-RELATED"/>
    <property type="match status" value="1"/>
</dbReference>
<keyword evidence="4" id="KW-1185">Reference proteome</keyword>
<sequence>METERKLRLADVFVTISDPRQAGKVEHDLVELLVVAVNAVLVGADTFVEIELWAQERLDWLRGHLRLENGIPSHDTFGRLFGLIDPDEFEAAFRRWASAIIPRLDGDAVVAIDGKTSRRSGKVDATPLHLVSAFAAGAGLVLGQRATARKSNEKTAIPELLATLALEGCIVTIDAMGTQANIAQAIRDRKADYVLAVKDNQPRLADSVRDFFIQFKTAPLRTPHTTVETVEKDHGRIEIRRCFAFDQLDCLSRPEQWPDLKSFAVIESERHLQGKTTIERRFYISSLPADAERLLAAIRAHWSVENRLHWCMDVAFADDQMRARTGHAAHNLAVLKHITLNLIRLDPIKRKGGIKARRFIAATSDHYREHLLGLA</sequence>
<dbReference type="Pfam" id="PF01609">
    <property type="entry name" value="DDE_Tnp_1"/>
    <property type="match status" value="1"/>
</dbReference>
<gene>
    <name evidence="3" type="primary">yncI</name>
    <name evidence="3" type="ORF">ACCAA_1520002</name>
</gene>
<proteinExistence type="predicted"/>
<feature type="domain" description="Transposase IS4-like" evidence="1">
    <location>
        <begin position="107"/>
        <end position="342"/>
    </location>
</feature>